<protein>
    <submittedName>
        <fullName evidence="2">Uncharacterized protein</fullName>
    </submittedName>
</protein>
<evidence type="ECO:0000256" key="1">
    <source>
        <dbReference type="SAM" id="Phobius"/>
    </source>
</evidence>
<proteinExistence type="predicted"/>
<keyword evidence="1" id="KW-0812">Transmembrane</keyword>
<evidence type="ECO:0000313" key="2">
    <source>
        <dbReference type="EMBL" id="KAI4529721.1"/>
    </source>
</evidence>
<name>A0AAD4Y124_OVIAM</name>
<evidence type="ECO:0000313" key="3">
    <source>
        <dbReference type="Proteomes" id="UP001214576"/>
    </source>
</evidence>
<accession>A0AAD4Y124</accession>
<keyword evidence="1" id="KW-0472">Membrane</keyword>
<reference evidence="2" key="1">
    <citation type="submission" date="2022-03" db="EMBL/GenBank/DDBJ databases">
        <title>Genomic analyses of argali, domestic sheep and their hybrids provide insights into chromosomal evolution, heterosis and genetic basis of agronomic traits.</title>
        <authorList>
            <person name="Li M."/>
        </authorList>
    </citation>
    <scope>NUCLEOTIDE SEQUENCE</scope>
    <source>
        <strain evidence="2">CAU-MHL-2022a</strain>
        <tissue evidence="2">Skin</tissue>
    </source>
</reference>
<gene>
    <name evidence="2" type="ORF">MG293_020399</name>
</gene>
<comment type="caution">
    <text evidence="2">The sequence shown here is derived from an EMBL/GenBank/DDBJ whole genome shotgun (WGS) entry which is preliminary data.</text>
</comment>
<dbReference type="Proteomes" id="UP001214576">
    <property type="component" value="Unassembled WGS sequence"/>
</dbReference>
<sequence>MLPSSPVDSAQKQQGLYAFAILSTNVSLFCLFIGNISIFATYSQQQPPKGPAVQLKQGSDVFPSRDHSGLASRVPTGGICKCLKWRIRQGRLDSKDVVTMVLRKQLSERHASSPQTEVKPENRVHVFCPEIEDIKSSVP</sequence>
<feature type="transmembrane region" description="Helical" evidence="1">
    <location>
        <begin position="16"/>
        <end position="40"/>
    </location>
</feature>
<keyword evidence="1" id="KW-1133">Transmembrane helix</keyword>
<dbReference type="EMBL" id="JAKZEL010000027">
    <property type="protein sequence ID" value="KAI4529721.1"/>
    <property type="molecule type" value="Genomic_DNA"/>
</dbReference>
<dbReference type="AlphaFoldDB" id="A0AAD4Y124"/>
<keyword evidence="3" id="KW-1185">Reference proteome</keyword>
<organism evidence="2 3">
    <name type="scientific">Ovis ammon polii</name>
    <dbReference type="NCBI Taxonomy" id="230172"/>
    <lineage>
        <taxon>Eukaryota</taxon>
        <taxon>Metazoa</taxon>
        <taxon>Chordata</taxon>
        <taxon>Craniata</taxon>
        <taxon>Vertebrata</taxon>
        <taxon>Euteleostomi</taxon>
        <taxon>Mammalia</taxon>
        <taxon>Eutheria</taxon>
        <taxon>Laurasiatheria</taxon>
        <taxon>Artiodactyla</taxon>
        <taxon>Ruminantia</taxon>
        <taxon>Pecora</taxon>
        <taxon>Bovidae</taxon>
        <taxon>Caprinae</taxon>
        <taxon>Ovis</taxon>
    </lineage>
</organism>